<dbReference type="PANTHER" id="PTHR43080:SF2">
    <property type="entry name" value="CBS DOMAIN-CONTAINING PROTEIN"/>
    <property type="match status" value="1"/>
</dbReference>
<proteinExistence type="predicted"/>
<comment type="caution">
    <text evidence="4">The sequence shown here is derived from an EMBL/GenBank/DDBJ whole genome shotgun (WGS) entry which is preliminary data.</text>
</comment>
<accession>A0A5R8M5E8</accession>
<keyword evidence="5" id="KW-1185">Reference proteome</keyword>
<dbReference type="EMBL" id="VBUI01000057">
    <property type="protein sequence ID" value="TLF44786.1"/>
    <property type="molecule type" value="Genomic_DNA"/>
</dbReference>
<dbReference type="PANTHER" id="PTHR43080">
    <property type="entry name" value="CBS DOMAIN-CONTAINING PROTEIN CBSX3, MITOCHONDRIAL"/>
    <property type="match status" value="1"/>
</dbReference>
<evidence type="ECO:0000259" key="3">
    <source>
        <dbReference type="PROSITE" id="PS51371"/>
    </source>
</evidence>
<protein>
    <submittedName>
        <fullName evidence="4">CBS domain-containing protein</fullName>
    </submittedName>
</protein>
<dbReference type="SUPFAM" id="SSF54631">
    <property type="entry name" value="CBS-domain pair"/>
    <property type="match status" value="1"/>
</dbReference>
<gene>
    <name evidence="4" type="ORF">FEI13_18645</name>
</gene>
<name>A0A5R8M5E8_9GAMM</name>
<evidence type="ECO:0000313" key="4">
    <source>
        <dbReference type="EMBL" id="TLF44786.1"/>
    </source>
</evidence>
<dbReference type="Proteomes" id="UP000306973">
    <property type="component" value="Unassembled WGS sequence"/>
</dbReference>
<dbReference type="Pfam" id="PF00571">
    <property type="entry name" value="CBS"/>
    <property type="match status" value="2"/>
</dbReference>
<dbReference type="OrthoDB" id="9794094at2"/>
<reference evidence="4 5" key="1">
    <citation type="journal article" date="2007" name="Int. J. Syst. Evol. Microbiol.">
        <title>Halomonas saccharevitans sp. nov., Halomonas arcis sp. nov. and Halomonas subterranea sp. nov., halophilic bacteria isolated from hypersaline environments of China.</title>
        <authorList>
            <person name="Xu X.W."/>
            <person name="Wu Y.H."/>
            <person name="Zhou Z."/>
            <person name="Wang C.S."/>
            <person name="Zhou Y.G."/>
            <person name="Zhang H.B."/>
            <person name="Wang Y."/>
            <person name="Wu M."/>
        </authorList>
    </citation>
    <scope>NUCLEOTIDE SEQUENCE [LARGE SCALE GENOMIC DNA]</scope>
    <source>
        <strain evidence="4 5">TBZ3</strain>
    </source>
</reference>
<dbReference type="SMART" id="SM00116">
    <property type="entry name" value="CBS"/>
    <property type="match status" value="2"/>
</dbReference>
<organism evidence="4 5">
    <name type="scientific">Halomonas urmiana</name>
    <dbReference type="NCBI Taxonomy" id="490901"/>
    <lineage>
        <taxon>Bacteria</taxon>
        <taxon>Pseudomonadati</taxon>
        <taxon>Pseudomonadota</taxon>
        <taxon>Gammaproteobacteria</taxon>
        <taxon>Oceanospirillales</taxon>
        <taxon>Halomonadaceae</taxon>
        <taxon>Halomonas</taxon>
    </lineage>
</organism>
<sequence>MKAKEVMTTRPEYMDADVSIRDVAKNMRDIDSGFEPLVKNDKVVGVVTDRDIVVRGIAEGVDPAEKAMDIASDKPLYTFEDEDLSAVLKNMQQQKVQRLLVLNNDTDKDLVGIITIGDIADHCQQDENLAQELVASARHYA</sequence>
<dbReference type="InterPro" id="IPR000644">
    <property type="entry name" value="CBS_dom"/>
</dbReference>
<keyword evidence="1 2" id="KW-0129">CBS domain</keyword>
<dbReference type="PROSITE" id="PS51371">
    <property type="entry name" value="CBS"/>
    <property type="match status" value="2"/>
</dbReference>
<dbReference type="AlphaFoldDB" id="A0A5R8M5E8"/>
<evidence type="ECO:0000313" key="5">
    <source>
        <dbReference type="Proteomes" id="UP000306973"/>
    </source>
</evidence>
<dbReference type="Gene3D" id="3.10.580.10">
    <property type="entry name" value="CBS-domain"/>
    <property type="match status" value="1"/>
</dbReference>
<dbReference type="InterPro" id="IPR046342">
    <property type="entry name" value="CBS_dom_sf"/>
</dbReference>
<evidence type="ECO:0000256" key="2">
    <source>
        <dbReference type="PROSITE-ProRule" id="PRU00703"/>
    </source>
</evidence>
<dbReference type="InterPro" id="IPR051257">
    <property type="entry name" value="Diverse_CBS-Domain"/>
</dbReference>
<feature type="domain" description="CBS" evidence="3">
    <location>
        <begin position="7"/>
        <end position="63"/>
    </location>
</feature>
<evidence type="ECO:0000256" key="1">
    <source>
        <dbReference type="ARBA" id="ARBA00023122"/>
    </source>
</evidence>
<feature type="domain" description="CBS" evidence="3">
    <location>
        <begin position="71"/>
        <end position="132"/>
    </location>
</feature>
<dbReference type="RefSeq" id="WP_138182988.1">
    <property type="nucleotide sequence ID" value="NZ_VBUI01000057.1"/>
</dbReference>